<dbReference type="EMBL" id="SJFN01000002">
    <property type="protein sequence ID" value="TBW40996.1"/>
    <property type="molecule type" value="Genomic_DNA"/>
</dbReference>
<dbReference type="AlphaFoldDB" id="A0A4V2KUD1"/>
<organism evidence="1 2">
    <name type="scientific">Siculibacillus lacustris</name>
    <dbReference type="NCBI Taxonomy" id="1549641"/>
    <lineage>
        <taxon>Bacteria</taxon>
        <taxon>Pseudomonadati</taxon>
        <taxon>Pseudomonadota</taxon>
        <taxon>Alphaproteobacteria</taxon>
        <taxon>Hyphomicrobiales</taxon>
        <taxon>Ancalomicrobiaceae</taxon>
        <taxon>Siculibacillus</taxon>
    </lineage>
</organism>
<dbReference type="OrthoDB" id="8420553at2"/>
<evidence type="ECO:0000313" key="2">
    <source>
        <dbReference type="Proteomes" id="UP000292781"/>
    </source>
</evidence>
<dbReference type="Proteomes" id="UP000292781">
    <property type="component" value="Unassembled WGS sequence"/>
</dbReference>
<name>A0A4V2KUD1_9HYPH</name>
<evidence type="ECO:0000313" key="1">
    <source>
        <dbReference type="EMBL" id="TBW40996.1"/>
    </source>
</evidence>
<proteinExistence type="predicted"/>
<accession>A0A4V2KUD1</accession>
<sequence>MLVERLFRAVERQIAEIERRFDGAAPPSLEEKDARTLGALARTLELLIGLEKQAGRDPTAAEPDIDEFRLDLARRLESLRRTD</sequence>
<keyword evidence="2" id="KW-1185">Reference proteome</keyword>
<reference evidence="1 2" key="1">
    <citation type="submission" date="2019-02" db="EMBL/GenBank/DDBJ databases">
        <title>Siculibacillus lacustris gen. nov., sp. nov., a new rosette-forming bacterium isolated from a freshwater crater lake (Lake St. Ana, Romania).</title>
        <authorList>
            <person name="Felfoldi T."/>
            <person name="Marton Z."/>
            <person name="Szabo A."/>
            <person name="Mentes A."/>
            <person name="Boka K."/>
            <person name="Marialigeti K."/>
            <person name="Mathe I."/>
            <person name="Koncz M."/>
            <person name="Schumann P."/>
            <person name="Toth E."/>
        </authorList>
    </citation>
    <scope>NUCLEOTIDE SEQUENCE [LARGE SCALE GENOMIC DNA]</scope>
    <source>
        <strain evidence="1 2">SA-279</strain>
    </source>
</reference>
<dbReference type="RefSeq" id="WP_131305523.1">
    <property type="nucleotide sequence ID" value="NZ_SJFN01000002.1"/>
</dbReference>
<gene>
    <name evidence="1" type="ORF">EYW49_02235</name>
</gene>
<protein>
    <recommendedName>
        <fullName evidence="3">Gas vesicle protein K</fullName>
    </recommendedName>
</protein>
<evidence type="ECO:0008006" key="3">
    <source>
        <dbReference type="Google" id="ProtNLM"/>
    </source>
</evidence>
<comment type="caution">
    <text evidence="1">The sequence shown here is derived from an EMBL/GenBank/DDBJ whole genome shotgun (WGS) entry which is preliminary data.</text>
</comment>